<feature type="compositionally biased region" description="Low complexity" evidence="1">
    <location>
        <begin position="65"/>
        <end position="81"/>
    </location>
</feature>
<evidence type="ECO:0000313" key="4">
    <source>
        <dbReference type="Proteomes" id="UP000807353"/>
    </source>
</evidence>
<feature type="region of interest" description="Disordered" evidence="1">
    <location>
        <begin position="65"/>
        <end position="95"/>
    </location>
</feature>
<keyword evidence="4" id="KW-1185">Reference proteome</keyword>
<feature type="compositionally biased region" description="Polar residues" evidence="1">
    <location>
        <begin position="1"/>
        <end position="10"/>
    </location>
</feature>
<name>A0A9P6CPT5_9AGAR</name>
<feature type="transmembrane region" description="Helical" evidence="2">
    <location>
        <begin position="38"/>
        <end position="61"/>
    </location>
</feature>
<evidence type="ECO:0000256" key="2">
    <source>
        <dbReference type="SAM" id="Phobius"/>
    </source>
</evidence>
<accession>A0A9P6CPT5</accession>
<evidence type="ECO:0000313" key="3">
    <source>
        <dbReference type="EMBL" id="KAF9467978.1"/>
    </source>
</evidence>
<dbReference type="Proteomes" id="UP000807353">
    <property type="component" value="Unassembled WGS sequence"/>
</dbReference>
<protein>
    <submittedName>
        <fullName evidence="3">Uncharacterized protein</fullName>
    </submittedName>
</protein>
<organism evidence="3 4">
    <name type="scientific">Collybia nuda</name>
    <dbReference type="NCBI Taxonomy" id="64659"/>
    <lineage>
        <taxon>Eukaryota</taxon>
        <taxon>Fungi</taxon>
        <taxon>Dikarya</taxon>
        <taxon>Basidiomycota</taxon>
        <taxon>Agaricomycotina</taxon>
        <taxon>Agaricomycetes</taxon>
        <taxon>Agaricomycetidae</taxon>
        <taxon>Agaricales</taxon>
        <taxon>Tricholomatineae</taxon>
        <taxon>Clitocybaceae</taxon>
        <taxon>Collybia</taxon>
    </lineage>
</organism>
<keyword evidence="2" id="KW-0812">Transmembrane</keyword>
<feature type="compositionally biased region" description="Polar residues" evidence="1">
    <location>
        <begin position="82"/>
        <end position="95"/>
    </location>
</feature>
<dbReference type="OrthoDB" id="77201at2759"/>
<reference evidence="3" key="1">
    <citation type="submission" date="2020-11" db="EMBL/GenBank/DDBJ databases">
        <authorList>
            <consortium name="DOE Joint Genome Institute"/>
            <person name="Ahrendt S."/>
            <person name="Riley R."/>
            <person name="Andreopoulos W."/>
            <person name="Labutti K."/>
            <person name="Pangilinan J."/>
            <person name="Ruiz-Duenas F.J."/>
            <person name="Barrasa J.M."/>
            <person name="Sanchez-Garcia M."/>
            <person name="Camarero S."/>
            <person name="Miyauchi S."/>
            <person name="Serrano A."/>
            <person name="Linde D."/>
            <person name="Babiker R."/>
            <person name="Drula E."/>
            <person name="Ayuso-Fernandez I."/>
            <person name="Pacheco R."/>
            <person name="Padilla G."/>
            <person name="Ferreira P."/>
            <person name="Barriuso J."/>
            <person name="Kellner H."/>
            <person name="Castanera R."/>
            <person name="Alfaro M."/>
            <person name="Ramirez L."/>
            <person name="Pisabarro A.G."/>
            <person name="Kuo A."/>
            <person name="Tritt A."/>
            <person name="Lipzen A."/>
            <person name="He G."/>
            <person name="Yan M."/>
            <person name="Ng V."/>
            <person name="Cullen D."/>
            <person name="Martin F."/>
            <person name="Rosso M.-N."/>
            <person name="Henrissat B."/>
            <person name="Hibbett D."/>
            <person name="Martinez A.T."/>
            <person name="Grigoriev I.V."/>
        </authorList>
    </citation>
    <scope>NUCLEOTIDE SEQUENCE</scope>
    <source>
        <strain evidence="3">CBS 247.69</strain>
    </source>
</reference>
<comment type="caution">
    <text evidence="3">The sequence shown here is derived from an EMBL/GenBank/DDBJ whole genome shotgun (WGS) entry which is preliminary data.</text>
</comment>
<sequence length="145" mass="15421">MYSQAATHSAANLPDTSYRPGADEWLEEQHGGGKRSKWIVIGSVLALAGLIIIGVVVGVVVSRNNSKSNSGTKSSSDSNSNPPATNQTDPNDPSTFIKNTDLHQSFYGLAYTPEGAQLPDCGAKLSDVIQDIQVCHFLTQASFKI</sequence>
<evidence type="ECO:0000256" key="1">
    <source>
        <dbReference type="SAM" id="MobiDB-lite"/>
    </source>
</evidence>
<feature type="region of interest" description="Disordered" evidence="1">
    <location>
        <begin position="1"/>
        <end position="29"/>
    </location>
</feature>
<gene>
    <name evidence="3" type="ORF">BDZ94DRAFT_831746</name>
</gene>
<keyword evidence="2" id="KW-0472">Membrane</keyword>
<dbReference type="AlphaFoldDB" id="A0A9P6CPT5"/>
<proteinExistence type="predicted"/>
<keyword evidence="2" id="KW-1133">Transmembrane helix</keyword>
<dbReference type="EMBL" id="MU150234">
    <property type="protein sequence ID" value="KAF9467978.1"/>
    <property type="molecule type" value="Genomic_DNA"/>
</dbReference>